<dbReference type="PIRSF" id="PIRSF006060">
    <property type="entry name" value="AA_transporter"/>
    <property type="match status" value="1"/>
</dbReference>
<dbReference type="InterPro" id="IPR050367">
    <property type="entry name" value="APC_superfamily"/>
</dbReference>
<feature type="transmembrane region" description="Helical" evidence="7">
    <location>
        <begin position="359"/>
        <end position="384"/>
    </location>
</feature>
<dbReference type="GO" id="GO:0005886">
    <property type="term" value="C:plasma membrane"/>
    <property type="evidence" value="ECO:0007669"/>
    <property type="project" value="UniProtKB-SubCell"/>
</dbReference>
<evidence type="ECO:0000256" key="6">
    <source>
        <dbReference type="ARBA" id="ARBA00023136"/>
    </source>
</evidence>
<dbReference type="PANTHER" id="PTHR42770:SF15">
    <property type="entry name" value="GLUTAMATE_GAMMA-AMINOBUTYRATE ANTIPORTER-RELATED"/>
    <property type="match status" value="1"/>
</dbReference>
<dbReference type="AlphaFoldDB" id="A0A2I7N6D1"/>
<evidence type="ECO:0000256" key="2">
    <source>
        <dbReference type="ARBA" id="ARBA00022448"/>
    </source>
</evidence>
<feature type="transmembrane region" description="Helical" evidence="7">
    <location>
        <begin position="97"/>
        <end position="115"/>
    </location>
</feature>
<dbReference type="RefSeq" id="WP_102951304.1">
    <property type="nucleotide sequence ID" value="NZ_CP024847.1"/>
</dbReference>
<dbReference type="KEGG" id="nba:CUN60_06740"/>
<evidence type="ECO:0000256" key="4">
    <source>
        <dbReference type="ARBA" id="ARBA00022692"/>
    </source>
</evidence>
<dbReference type="InterPro" id="IPR002293">
    <property type="entry name" value="AA/rel_permease1"/>
</dbReference>
<reference evidence="9" key="1">
    <citation type="submission" date="2017-11" db="EMBL/GenBank/DDBJ databases">
        <authorList>
            <person name="Chan K.G."/>
            <person name="Lee L.S."/>
        </authorList>
    </citation>
    <scope>NUCLEOTIDE SEQUENCE [LARGE SCALE GENOMIC DNA]</scope>
    <source>
        <strain evidence="9">DSM 100970</strain>
    </source>
</reference>
<evidence type="ECO:0000256" key="3">
    <source>
        <dbReference type="ARBA" id="ARBA00022475"/>
    </source>
</evidence>
<evidence type="ECO:0000256" key="7">
    <source>
        <dbReference type="SAM" id="Phobius"/>
    </source>
</evidence>
<evidence type="ECO:0000313" key="8">
    <source>
        <dbReference type="EMBL" id="AUR52008.1"/>
    </source>
</evidence>
<dbReference type="OrthoDB" id="9804700at2"/>
<keyword evidence="6 7" id="KW-0472">Membrane</keyword>
<dbReference type="Pfam" id="PF13520">
    <property type="entry name" value="AA_permease_2"/>
    <property type="match status" value="1"/>
</dbReference>
<keyword evidence="3" id="KW-1003">Cell membrane</keyword>
<feature type="transmembrane region" description="Helical" evidence="7">
    <location>
        <begin position="234"/>
        <end position="256"/>
    </location>
</feature>
<gene>
    <name evidence="8" type="ORF">CUN60_06740</name>
</gene>
<dbReference type="GO" id="GO:0022857">
    <property type="term" value="F:transmembrane transporter activity"/>
    <property type="evidence" value="ECO:0007669"/>
    <property type="project" value="InterPro"/>
</dbReference>
<evidence type="ECO:0000256" key="5">
    <source>
        <dbReference type="ARBA" id="ARBA00022989"/>
    </source>
</evidence>
<dbReference type="Proteomes" id="UP000236655">
    <property type="component" value="Chromosome"/>
</dbReference>
<accession>A0A2I7N6D1</accession>
<sequence>MTDNLGSKTKLGLKAVVFMIMTSCLGIRWITVAGGLGPSAIFFWIIAALFFFVPLALIVIELSLNYKDNGGVYLWVKEGIGNKSGFYTAWFYWINNVFYYPGLLTFIAVNLAYLIGDHSLATNPHFVVVVVIIFFWGAVFFNIAGIHLIAKITTLSGLMNFRLGLFVIIAGVYYILYHGDSVTHYHWKAFLPQKDLFHSLSSVTMLMLALAGVEMIPTMSRSIDNPDKNLIKAIIIGGALLVSLYIIGTITINFIMTPKELSKTSGLVESLYAIVAKLHWPEWMAKFIIISLVIVEFGGLNIWLITSSIMFFQCAEKGILPVWLQKVNVNYVPANALIAQGVLVTVIVLLTQFMPSVNAMYTVLVLMSTIIYFLPFLFLSVAYIRIRKKRYLERQILSDNMAKLMAILTFVSILTAMCLAVIPTEDLTTKFQVFIYELELIGGPIIFVIMAILLYKRKERNLIRQKVL</sequence>
<feature type="transmembrane region" description="Helical" evidence="7">
    <location>
        <begin position="404"/>
        <end position="422"/>
    </location>
</feature>
<dbReference type="PANTHER" id="PTHR42770">
    <property type="entry name" value="AMINO ACID TRANSPORTER-RELATED"/>
    <property type="match status" value="1"/>
</dbReference>
<feature type="transmembrane region" description="Helical" evidence="7">
    <location>
        <begin position="42"/>
        <end position="60"/>
    </location>
</feature>
<evidence type="ECO:0000256" key="1">
    <source>
        <dbReference type="ARBA" id="ARBA00004651"/>
    </source>
</evidence>
<proteinExistence type="predicted"/>
<keyword evidence="4 7" id="KW-0812">Transmembrane</keyword>
<keyword evidence="9" id="KW-1185">Reference proteome</keyword>
<name>A0A2I7N6D1_9NEIS</name>
<keyword evidence="5 7" id="KW-1133">Transmembrane helix</keyword>
<feature type="transmembrane region" description="Helical" evidence="7">
    <location>
        <begin position="127"/>
        <end position="150"/>
    </location>
</feature>
<feature type="transmembrane region" description="Helical" evidence="7">
    <location>
        <begin position="287"/>
        <end position="312"/>
    </location>
</feature>
<protein>
    <submittedName>
        <fullName evidence="8">Amino acid transporter</fullName>
    </submittedName>
</protein>
<dbReference type="Gene3D" id="1.20.1740.10">
    <property type="entry name" value="Amino acid/polyamine transporter I"/>
    <property type="match status" value="1"/>
</dbReference>
<feature type="transmembrane region" description="Helical" evidence="7">
    <location>
        <begin position="332"/>
        <end position="353"/>
    </location>
</feature>
<feature type="transmembrane region" description="Helical" evidence="7">
    <location>
        <begin position="157"/>
        <end position="176"/>
    </location>
</feature>
<evidence type="ECO:0000313" key="9">
    <source>
        <dbReference type="Proteomes" id="UP000236655"/>
    </source>
</evidence>
<organism evidence="8 9">
    <name type="scientific">Aquella oligotrophica</name>
    <dbReference type="NCBI Taxonomy" id="2067065"/>
    <lineage>
        <taxon>Bacteria</taxon>
        <taxon>Pseudomonadati</taxon>
        <taxon>Pseudomonadota</taxon>
        <taxon>Betaproteobacteria</taxon>
        <taxon>Neisseriales</taxon>
        <taxon>Neisseriaceae</taxon>
        <taxon>Aquella</taxon>
    </lineage>
</organism>
<feature type="transmembrane region" description="Helical" evidence="7">
    <location>
        <begin position="12"/>
        <end position="30"/>
    </location>
</feature>
<keyword evidence="2" id="KW-0813">Transport</keyword>
<dbReference type="EMBL" id="CP024847">
    <property type="protein sequence ID" value="AUR52008.1"/>
    <property type="molecule type" value="Genomic_DNA"/>
</dbReference>
<feature type="transmembrane region" description="Helical" evidence="7">
    <location>
        <begin position="196"/>
        <end position="213"/>
    </location>
</feature>
<comment type="subcellular location">
    <subcellularLocation>
        <location evidence="1">Cell membrane</location>
        <topology evidence="1">Multi-pass membrane protein</topology>
    </subcellularLocation>
</comment>
<feature type="transmembrane region" description="Helical" evidence="7">
    <location>
        <begin position="434"/>
        <end position="455"/>
    </location>
</feature>